<sequence length="337" mass="35706">MGDIGTLSERDALALRTLPEMTLSYPSNPLTAAPPSLYPTLSAADRALARFAVKGNAIITGGAGVLALASARALLEHGARGVALLDLETTLAKSQPAIQLLRSDFPAAHIVDLPCDVTSEKVDLIIRDAVVALNTPKGDVESSSSECPNPRISMLLCFAGIVGCVPTISMSSSQWRKIMDVNLNGAFFCAQSAAKYMMPPPDQNYYNNDDGSLNPELPGGRIIFISSMSGHIVNFPQPQAAYNTSKAALLHLKNSLATEWAQYGIRVNSISPGYMDTVLNAGDNLKAVRDLWASRCPMGRMGDVEELTGVVVLLCSERAGGYITGADVLVDGGTTCF</sequence>
<dbReference type="OrthoDB" id="47007at2759"/>
<keyword evidence="5" id="KW-1185">Reference proteome</keyword>
<evidence type="ECO:0000313" key="5">
    <source>
        <dbReference type="Proteomes" id="UP000606974"/>
    </source>
</evidence>
<dbReference type="PANTHER" id="PTHR42760:SF115">
    <property type="entry name" value="3-OXOACYL-[ACYL-CARRIER-PROTEIN] REDUCTASE FABG"/>
    <property type="match status" value="1"/>
</dbReference>
<evidence type="ECO:0000256" key="2">
    <source>
        <dbReference type="ARBA" id="ARBA00022857"/>
    </source>
</evidence>
<dbReference type="EMBL" id="JAACFV010000022">
    <property type="protein sequence ID" value="KAF7511251.1"/>
    <property type="molecule type" value="Genomic_DNA"/>
</dbReference>
<dbReference type="SUPFAM" id="SSF51735">
    <property type="entry name" value="NAD(P)-binding Rossmann-fold domains"/>
    <property type="match status" value="1"/>
</dbReference>
<dbReference type="PROSITE" id="PS00061">
    <property type="entry name" value="ADH_SHORT"/>
    <property type="match status" value="1"/>
</dbReference>
<dbReference type="Gene3D" id="3.40.50.720">
    <property type="entry name" value="NAD(P)-binding Rossmann-like Domain"/>
    <property type="match status" value="1"/>
</dbReference>
<keyword evidence="2" id="KW-0521">NADP</keyword>
<keyword evidence="3" id="KW-0560">Oxidoreductase</keyword>
<dbReference type="Pfam" id="PF13561">
    <property type="entry name" value="adh_short_C2"/>
    <property type="match status" value="1"/>
</dbReference>
<dbReference type="InterPro" id="IPR036291">
    <property type="entry name" value="NAD(P)-bd_dom_sf"/>
</dbReference>
<dbReference type="PRINTS" id="PR00081">
    <property type="entry name" value="GDHRDH"/>
</dbReference>
<dbReference type="Proteomes" id="UP000606974">
    <property type="component" value="Unassembled WGS sequence"/>
</dbReference>
<comment type="caution">
    <text evidence="4">The sequence shown here is derived from an EMBL/GenBank/DDBJ whole genome shotgun (WGS) entry which is preliminary data.</text>
</comment>
<accession>A0A8H7AQL4</accession>
<dbReference type="AlphaFoldDB" id="A0A8H7AQL4"/>
<proteinExistence type="inferred from homology"/>
<evidence type="ECO:0000256" key="1">
    <source>
        <dbReference type="ARBA" id="ARBA00006484"/>
    </source>
</evidence>
<dbReference type="PANTHER" id="PTHR42760">
    <property type="entry name" value="SHORT-CHAIN DEHYDROGENASES/REDUCTASES FAMILY MEMBER"/>
    <property type="match status" value="1"/>
</dbReference>
<comment type="similarity">
    <text evidence="1">Belongs to the short-chain dehydrogenases/reductases (SDR) family.</text>
</comment>
<dbReference type="InterPro" id="IPR002347">
    <property type="entry name" value="SDR_fam"/>
</dbReference>
<gene>
    <name evidence="4" type="ORF">GJ744_005148</name>
</gene>
<dbReference type="GO" id="GO:0016616">
    <property type="term" value="F:oxidoreductase activity, acting on the CH-OH group of donors, NAD or NADP as acceptor"/>
    <property type="evidence" value="ECO:0007669"/>
    <property type="project" value="TreeGrafter"/>
</dbReference>
<name>A0A8H7AQL4_9EURO</name>
<dbReference type="InterPro" id="IPR020904">
    <property type="entry name" value="Sc_DH/Rdtase_CS"/>
</dbReference>
<reference evidence="4" key="1">
    <citation type="submission" date="2020-02" db="EMBL/GenBank/DDBJ databases">
        <authorList>
            <person name="Palmer J.M."/>
        </authorList>
    </citation>
    <scope>NUCLEOTIDE SEQUENCE</scope>
    <source>
        <strain evidence="4">EPUS1.4</strain>
        <tissue evidence="4">Thallus</tissue>
    </source>
</reference>
<evidence type="ECO:0000256" key="3">
    <source>
        <dbReference type="ARBA" id="ARBA00023002"/>
    </source>
</evidence>
<protein>
    <submittedName>
        <fullName evidence="4">Uncharacterized protein</fullName>
    </submittedName>
</protein>
<evidence type="ECO:0000313" key="4">
    <source>
        <dbReference type="EMBL" id="KAF7511251.1"/>
    </source>
</evidence>
<organism evidence="4 5">
    <name type="scientific">Endocarpon pusillum</name>
    <dbReference type="NCBI Taxonomy" id="364733"/>
    <lineage>
        <taxon>Eukaryota</taxon>
        <taxon>Fungi</taxon>
        <taxon>Dikarya</taxon>
        <taxon>Ascomycota</taxon>
        <taxon>Pezizomycotina</taxon>
        <taxon>Eurotiomycetes</taxon>
        <taxon>Chaetothyriomycetidae</taxon>
        <taxon>Verrucariales</taxon>
        <taxon>Verrucariaceae</taxon>
        <taxon>Endocarpon</taxon>
    </lineage>
</organism>